<comment type="caution">
    <text evidence="2">The sequence shown here is derived from an EMBL/GenBank/DDBJ whole genome shotgun (WGS) entry which is preliminary data.</text>
</comment>
<evidence type="ECO:0000313" key="2">
    <source>
        <dbReference type="EMBL" id="KAH9844771.1"/>
    </source>
</evidence>
<dbReference type="EMBL" id="RIBY02000225">
    <property type="protein sequence ID" value="KAH9844771.1"/>
    <property type="molecule type" value="Genomic_DNA"/>
</dbReference>
<keyword evidence="3" id="KW-1185">Reference proteome</keyword>
<evidence type="ECO:0000313" key="3">
    <source>
        <dbReference type="Proteomes" id="UP001138500"/>
    </source>
</evidence>
<gene>
    <name evidence="2" type="ORF">Tdes44962_MAKER07116</name>
</gene>
<protein>
    <submittedName>
        <fullName evidence="2">Uncharacterized protein</fullName>
    </submittedName>
</protein>
<feature type="region of interest" description="Disordered" evidence="1">
    <location>
        <begin position="146"/>
        <end position="273"/>
    </location>
</feature>
<accession>A0A9W7T025</accession>
<reference evidence="2 3" key="2">
    <citation type="journal article" date="2021" name="Curr. Genet.">
        <title>Genetic response to nitrogen starvation in the aggressive Eucalyptus foliar pathogen Teratosphaeria destructans.</title>
        <authorList>
            <person name="Havenga M."/>
            <person name="Wingfield B.D."/>
            <person name="Wingfield M.J."/>
            <person name="Dreyer L.L."/>
            <person name="Roets F."/>
            <person name="Aylward J."/>
        </authorList>
    </citation>
    <scope>NUCLEOTIDE SEQUENCE [LARGE SCALE GENOMIC DNA]</scope>
    <source>
        <strain evidence="2">CMW44962</strain>
    </source>
</reference>
<name>A0A9W7T025_9PEZI</name>
<proteinExistence type="predicted"/>
<reference evidence="2 3" key="1">
    <citation type="journal article" date="2018" name="IMA Fungus">
        <title>IMA Genome-F 10: Nine draft genome sequences of Claviceps purpurea s.lat., including C. arundinis, C. humidiphila, and C. cf. spartinae, pseudomolecules for the pitch canker pathogen Fusarium circinatum, draft genome of Davidsoniella eucalypti, Grosmannia galeiformis, Quambalaria eucalypti, and Teratosphaeria destructans.</title>
        <authorList>
            <person name="Wingfield B.D."/>
            <person name="Liu M."/>
            <person name="Nguyen H.D."/>
            <person name="Lane F.A."/>
            <person name="Morgan S.W."/>
            <person name="De Vos L."/>
            <person name="Wilken P.M."/>
            <person name="Duong T.A."/>
            <person name="Aylward J."/>
            <person name="Coetzee M.P."/>
            <person name="Dadej K."/>
            <person name="De Beer Z.W."/>
            <person name="Findlay W."/>
            <person name="Havenga M."/>
            <person name="Kolarik M."/>
            <person name="Menzies J.G."/>
            <person name="Naidoo K."/>
            <person name="Pochopski O."/>
            <person name="Shoukouhi P."/>
            <person name="Santana Q.C."/>
            <person name="Seifert K.A."/>
            <person name="Soal N."/>
            <person name="Steenkamp E.T."/>
            <person name="Tatham C.T."/>
            <person name="van der Nest M.A."/>
            <person name="Wingfield M.J."/>
        </authorList>
    </citation>
    <scope>NUCLEOTIDE SEQUENCE [LARGE SCALE GENOMIC DNA]</scope>
    <source>
        <strain evidence="2">CMW44962</strain>
    </source>
</reference>
<evidence type="ECO:0000256" key="1">
    <source>
        <dbReference type="SAM" id="MobiDB-lite"/>
    </source>
</evidence>
<feature type="compositionally biased region" description="Acidic residues" evidence="1">
    <location>
        <begin position="157"/>
        <end position="172"/>
    </location>
</feature>
<dbReference type="OrthoDB" id="10443650at2759"/>
<sequence>MSAQAVVDPPQGHVFDTDWENPFGIKRASEVWVFEMRVASGMLVETSERHLGYHDLTKTEIEEAFNYLYKDWLKTRRDYKRRAVPYPNIHKQTSEGRRDSRAIAAPWVWIKNLDTNDQTIIEGRDRLRQKLIQRIKAAVEHVRNNPGEVERNWNAGEADESDEEGADAEEMMTSDAPQPQGNRNTVVDDIDNYVVASGRGDQERDANRSTRRNPVRATARSARYNESISDNENSNDEDLDGEIGRQTKRRRVASDPDANLERSRGGLSSRPLINSFRSPYHIKDVVAAVAAKPQVPLHLQKRA</sequence>
<dbReference type="Proteomes" id="UP001138500">
    <property type="component" value="Unassembled WGS sequence"/>
</dbReference>
<dbReference type="AlphaFoldDB" id="A0A9W7T025"/>
<feature type="compositionally biased region" description="Polar residues" evidence="1">
    <location>
        <begin position="175"/>
        <end position="185"/>
    </location>
</feature>
<organism evidence="2 3">
    <name type="scientific">Teratosphaeria destructans</name>
    <dbReference type="NCBI Taxonomy" id="418781"/>
    <lineage>
        <taxon>Eukaryota</taxon>
        <taxon>Fungi</taxon>
        <taxon>Dikarya</taxon>
        <taxon>Ascomycota</taxon>
        <taxon>Pezizomycotina</taxon>
        <taxon>Dothideomycetes</taxon>
        <taxon>Dothideomycetidae</taxon>
        <taxon>Mycosphaerellales</taxon>
        <taxon>Teratosphaeriaceae</taxon>
        <taxon>Teratosphaeria</taxon>
    </lineage>
</organism>